<dbReference type="AlphaFoldDB" id="K5UQ17"/>
<keyword evidence="3" id="KW-1185">Reference proteome</keyword>
<feature type="compositionally biased region" description="Pro residues" evidence="1">
    <location>
        <begin position="64"/>
        <end position="73"/>
    </location>
</feature>
<name>K5UQ17_PHACS</name>
<feature type="compositionally biased region" description="Low complexity" evidence="1">
    <location>
        <begin position="80"/>
        <end position="100"/>
    </location>
</feature>
<feature type="region of interest" description="Disordered" evidence="1">
    <location>
        <begin position="61"/>
        <end position="113"/>
    </location>
</feature>
<gene>
    <name evidence="2" type="ORF">PHACADRAFT_262322</name>
</gene>
<evidence type="ECO:0000256" key="1">
    <source>
        <dbReference type="SAM" id="MobiDB-lite"/>
    </source>
</evidence>
<dbReference type="GeneID" id="18918248"/>
<feature type="compositionally biased region" description="Acidic residues" evidence="1">
    <location>
        <begin position="210"/>
        <end position="224"/>
    </location>
</feature>
<proteinExistence type="predicted"/>
<evidence type="ECO:0000313" key="3">
    <source>
        <dbReference type="Proteomes" id="UP000008370"/>
    </source>
</evidence>
<accession>K5UQ17</accession>
<dbReference type="RefSeq" id="XP_007399704.1">
    <property type="nucleotide sequence ID" value="XM_007399642.1"/>
</dbReference>
<dbReference type="KEGG" id="pco:PHACADRAFT_262322"/>
<feature type="region of interest" description="Disordered" evidence="1">
    <location>
        <begin position="1"/>
        <end position="20"/>
    </location>
</feature>
<organism evidence="2 3">
    <name type="scientific">Phanerochaete carnosa (strain HHB-10118-sp)</name>
    <name type="common">White-rot fungus</name>
    <name type="synonym">Peniophora carnosa</name>
    <dbReference type="NCBI Taxonomy" id="650164"/>
    <lineage>
        <taxon>Eukaryota</taxon>
        <taxon>Fungi</taxon>
        <taxon>Dikarya</taxon>
        <taxon>Basidiomycota</taxon>
        <taxon>Agaricomycotina</taxon>
        <taxon>Agaricomycetes</taxon>
        <taxon>Polyporales</taxon>
        <taxon>Phanerochaetaceae</taxon>
        <taxon>Phanerochaete</taxon>
    </lineage>
</organism>
<dbReference type="InParanoid" id="K5UQ17"/>
<evidence type="ECO:0000313" key="2">
    <source>
        <dbReference type="EMBL" id="EKM51911.1"/>
    </source>
</evidence>
<sequence length="234" mass="24776">MASLDLSGGASSSSAGVTPQAIAVGEDGLGRATLTDEERASLQAQLALLAAQLSEIAYEEPVPMHLPAPPEVPPAEHARSQSQPQQPQSQQLHHPNSSQPQQPPRLPPVITQASSMHAVLMDVNQFPDNNPSTLVGVFQVRAQTRTPPRPSTPSQPPPPQPAVQLLPTPASQHPTHEPAFQPTVAAEAEESPAVRPIVAAEAPKRSAAAPDEESDEDEDMEMVDVDSFIQGLRT</sequence>
<feature type="compositionally biased region" description="Low complexity" evidence="1">
    <location>
        <begin position="199"/>
        <end position="209"/>
    </location>
</feature>
<protein>
    <submittedName>
        <fullName evidence="2">Uncharacterized protein</fullName>
    </submittedName>
</protein>
<dbReference type="Proteomes" id="UP000008370">
    <property type="component" value="Unassembled WGS sequence"/>
</dbReference>
<dbReference type="EMBL" id="JH930476">
    <property type="protein sequence ID" value="EKM51911.1"/>
    <property type="molecule type" value="Genomic_DNA"/>
</dbReference>
<dbReference type="HOGENOM" id="CLU_1185379_0_0_1"/>
<feature type="compositionally biased region" description="Pro residues" evidence="1">
    <location>
        <begin position="147"/>
        <end position="161"/>
    </location>
</feature>
<feature type="compositionally biased region" description="Low complexity" evidence="1">
    <location>
        <begin position="1"/>
        <end position="16"/>
    </location>
</feature>
<feature type="region of interest" description="Disordered" evidence="1">
    <location>
        <begin position="144"/>
        <end position="234"/>
    </location>
</feature>
<reference evidence="2 3" key="1">
    <citation type="journal article" date="2012" name="BMC Genomics">
        <title>Comparative genomics of the white-rot fungi, Phanerochaete carnosa and P. chrysosporium, to elucidate the genetic basis of the distinct wood types they colonize.</title>
        <authorList>
            <person name="Suzuki H."/>
            <person name="MacDonald J."/>
            <person name="Syed K."/>
            <person name="Salamov A."/>
            <person name="Hori C."/>
            <person name="Aerts A."/>
            <person name="Henrissat B."/>
            <person name="Wiebenga A."/>
            <person name="vanKuyk P.A."/>
            <person name="Barry K."/>
            <person name="Lindquist E."/>
            <person name="LaButti K."/>
            <person name="Lapidus A."/>
            <person name="Lucas S."/>
            <person name="Coutinho P."/>
            <person name="Gong Y."/>
            <person name="Samejima M."/>
            <person name="Mahadevan R."/>
            <person name="Abou-Zaid M."/>
            <person name="de Vries R.P."/>
            <person name="Igarashi K."/>
            <person name="Yadav J.S."/>
            <person name="Grigoriev I.V."/>
            <person name="Master E.R."/>
        </authorList>
    </citation>
    <scope>NUCLEOTIDE SEQUENCE [LARGE SCALE GENOMIC DNA]</scope>
    <source>
        <strain evidence="2 3">HHB-10118-sp</strain>
    </source>
</reference>